<feature type="transmembrane region" description="Helical" evidence="11">
    <location>
        <begin position="119"/>
        <end position="141"/>
    </location>
</feature>
<dbReference type="SMART" id="SM00387">
    <property type="entry name" value="HATPase_c"/>
    <property type="match status" value="1"/>
</dbReference>
<dbReference type="Pfam" id="PF13185">
    <property type="entry name" value="GAF_2"/>
    <property type="match status" value="1"/>
</dbReference>
<reference evidence="13" key="1">
    <citation type="submission" date="2017-11" db="EMBL/GenBank/DDBJ databases">
        <title>Three new genomes from thermophilic consortium.</title>
        <authorList>
            <person name="Quaggio R."/>
            <person name="Amgarten D."/>
            <person name="Setubal J.C."/>
        </authorList>
    </citation>
    <scope>NUCLEOTIDE SEQUENCE</scope>
    <source>
        <strain evidence="13">ZCTH01-B2</strain>
    </source>
</reference>
<evidence type="ECO:0000256" key="7">
    <source>
        <dbReference type="ARBA" id="ARBA00022777"/>
    </source>
</evidence>
<keyword evidence="7" id="KW-0418">Kinase</keyword>
<dbReference type="InterPro" id="IPR050482">
    <property type="entry name" value="Sensor_HK_TwoCompSys"/>
</dbReference>
<evidence type="ECO:0000256" key="4">
    <source>
        <dbReference type="ARBA" id="ARBA00022475"/>
    </source>
</evidence>
<evidence type="ECO:0000256" key="1">
    <source>
        <dbReference type="ARBA" id="ARBA00000085"/>
    </source>
</evidence>
<evidence type="ECO:0000256" key="3">
    <source>
        <dbReference type="ARBA" id="ARBA00012438"/>
    </source>
</evidence>
<evidence type="ECO:0000256" key="2">
    <source>
        <dbReference type="ARBA" id="ARBA00004651"/>
    </source>
</evidence>
<dbReference type="Proteomes" id="UP000732377">
    <property type="component" value="Unassembled WGS sequence"/>
</dbReference>
<keyword evidence="8 11" id="KW-1133">Transmembrane helix</keyword>
<feature type="transmembrane region" description="Helical" evidence="11">
    <location>
        <begin position="35"/>
        <end position="55"/>
    </location>
</feature>
<evidence type="ECO:0000256" key="11">
    <source>
        <dbReference type="SAM" id="Phobius"/>
    </source>
</evidence>
<dbReference type="InterPro" id="IPR005467">
    <property type="entry name" value="His_kinase_dom"/>
</dbReference>
<dbReference type="EMBL" id="PIUK01000111">
    <property type="protein sequence ID" value="MBY6276811.1"/>
    <property type="molecule type" value="Genomic_DNA"/>
</dbReference>
<feature type="transmembrane region" description="Helical" evidence="11">
    <location>
        <begin position="153"/>
        <end position="173"/>
    </location>
</feature>
<dbReference type="SMART" id="SM00065">
    <property type="entry name" value="GAF"/>
    <property type="match status" value="1"/>
</dbReference>
<dbReference type="GO" id="GO:0005886">
    <property type="term" value="C:plasma membrane"/>
    <property type="evidence" value="ECO:0007669"/>
    <property type="project" value="UniProtKB-SubCell"/>
</dbReference>
<comment type="subcellular location">
    <subcellularLocation>
        <location evidence="2">Cell membrane</location>
        <topology evidence="2">Multi-pass membrane protein</topology>
    </subcellularLocation>
</comment>
<evidence type="ECO:0000256" key="5">
    <source>
        <dbReference type="ARBA" id="ARBA00022679"/>
    </source>
</evidence>
<evidence type="ECO:0000259" key="12">
    <source>
        <dbReference type="PROSITE" id="PS50109"/>
    </source>
</evidence>
<gene>
    <name evidence="13" type="ORF">CWE10_11490</name>
</gene>
<feature type="transmembrane region" description="Helical" evidence="11">
    <location>
        <begin position="194"/>
        <end position="212"/>
    </location>
</feature>
<feature type="transmembrane region" description="Helical" evidence="11">
    <location>
        <begin position="218"/>
        <end position="234"/>
    </location>
</feature>
<dbReference type="InterPro" id="IPR036890">
    <property type="entry name" value="HATPase_C_sf"/>
</dbReference>
<dbReference type="GO" id="GO:0046983">
    <property type="term" value="F:protein dimerization activity"/>
    <property type="evidence" value="ECO:0007669"/>
    <property type="project" value="InterPro"/>
</dbReference>
<dbReference type="InterPro" id="IPR003018">
    <property type="entry name" value="GAF"/>
</dbReference>
<dbReference type="Pfam" id="PF07730">
    <property type="entry name" value="HisKA_3"/>
    <property type="match status" value="1"/>
</dbReference>
<evidence type="ECO:0000256" key="8">
    <source>
        <dbReference type="ARBA" id="ARBA00022989"/>
    </source>
</evidence>
<evidence type="ECO:0000313" key="13">
    <source>
        <dbReference type="EMBL" id="MBY6276811.1"/>
    </source>
</evidence>
<keyword evidence="5" id="KW-0808">Transferase</keyword>
<comment type="caution">
    <text evidence="13">The sequence shown here is derived from an EMBL/GenBank/DDBJ whole genome shotgun (WGS) entry which is preliminary data.</text>
</comment>
<evidence type="ECO:0000256" key="6">
    <source>
        <dbReference type="ARBA" id="ARBA00022692"/>
    </source>
</evidence>
<dbReference type="PANTHER" id="PTHR24421:SF37">
    <property type="entry name" value="SENSOR HISTIDINE KINASE NARS"/>
    <property type="match status" value="1"/>
</dbReference>
<dbReference type="Gene3D" id="3.30.565.10">
    <property type="entry name" value="Histidine kinase-like ATPase, C-terminal domain"/>
    <property type="match status" value="1"/>
</dbReference>
<dbReference type="InterPro" id="IPR029016">
    <property type="entry name" value="GAF-like_dom_sf"/>
</dbReference>
<dbReference type="GO" id="GO:0000155">
    <property type="term" value="F:phosphorelay sensor kinase activity"/>
    <property type="evidence" value="ECO:0007669"/>
    <property type="project" value="InterPro"/>
</dbReference>
<dbReference type="Gene3D" id="3.30.450.40">
    <property type="match status" value="1"/>
</dbReference>
<name>A0A953I4I3_SYMTR</name>
<comment type="catalytic activity">
    <reaction evidence="1">
        <text>ATP + protein L-histidine = ADP + protein N-phospho-L-histidine.</text>
        <dbReference type="EC" id="2.7.13.3"/>
    </reaction>
</comment>
<evidence type="ECO:0000313" key="14">
    <source>
        <dbReference type="Proteomes" id="UP000732377"/>
    </source>
</evidence>
<dbReference type="PROSITE" id="PS50109">
    <property type="entry name" value="HIS_KIN"/>
    <property type="match status" value="1"/>
</dbReference>
<dbReference type="PANTHER" id="PTHR24421">
    <property type="entry name" value="NITRATE/NITRITE SENSOR PROTEIN NARX-RELATED"/>
    <property type="match status" value="1"/>
</dbReference>
<dbReference type="Pfam" id="PF02518">
    <property type="entry name" value="HATPase_c"/>
    <property type="match status" value="1"/>
</dbReference>
<evidence type="ECO:0000256" key="10">
    <source>
        <dbReference type="ARBA" id="ARBA00023136"/>
    </source>
</evidence>
<sequence length="643" mass="70181">MKQPSALWISMLSLALVAGAALLLPLELPGKGEPLPPPLPALLQIAAIALAVWLAQPWRVAIRGARGDISISMAIDVAAMLLFHPYIAALGSAIGTALYHLVGGPFTRQVVKEHRGPRALVRGVITFSAVALGSWAARMIRPAAGPIVFTSDWPALFVGISIRLLIRIVFYPLGMAALRQDPVWASLRREWERLPLIPFLLTTTLGGIAALIYQYQPAALVLLFGPLASTWFLSQEFHRMNRLLDTLEDKVADRTDQLAQTVRALERRLAESEALHAVDEAISTAIHPDEVLQVIARESVRVTGGSSALVTLLTPDGSRQFVRATHGEGMEAYVGLELPMEGNLTSLVLQTGKPHFSREPDRDPRLNQDLVRAGGWRDVIQAPIRTKNRTLGVLVVASRQPGRFDEQHLRLLTLLANQAGRLIESSELHAKAREVAVLEERNRLARELHDSVTQVLFGLTLNLESAVGLLDRKPEKARALLTRSREMAGEALAEMRSLIFELRPAALQEKGLAMALSNHINLFRRRTGVEVTLTLNGDERLSPDVEFALYRVAQEALNNVAKHARARHVRVKLDLRPEEALLEVCDDGVGFDPTASARGGSFGMIGMRERVSELKGSLEVISAPGQGTCIRARIPAASGGDPG</sequence>
<keyword evidence="10 11" id="KW-0472">Membrane</keyword>
<dbReference type="Gene3D" id="1.20.5.1930">
    <property type="match status" value="1"/>
</dbReference>
<keyword evidence="4" id="KW-1003">Cell membrane</keyword>
<organism evidence="13 14">
    <name type="scientific">Symbiobacterium thermophilum</name>
    <dbReference type="NCBI Taxonomy" id="2734"/>
    <lineage>
        <taxon>Bacteria</taxon>
        <taxon>Bacillati</taxon>
        <taxon>Bacillota</taxon>
        <taxon>Clostridia</taxon>
        <taxon>Eubacteriales</taxon>
        <taxon>Symbiobacteriaceae</taxon>
        <taxon>Symbiobacterium</taxon>
    </lineage>
</organism>
<accession>A0A953I4I3</accession>
<dbReference type="InterPro" id="IPR011712">
    <property type="entry name" value="Sig_transdc_His_kin_sub3_dim/P"/>
</dbReference>
<keyword evidence="9" id="KW-0902">Two-component regulatory system</keyword>
<dbReference type="CDD" id="cd16917">
    <property type="entry name" value="HATPase_UhpB-NarQ-NarX-like"/>
    <property type="match status" value="1"/>
</dbReference>
<feature type="transmembrane region" description="Helical" evidence="11">
    <location>
        <begin position="89"/>
        <end position="107"/>
    </location>
</feature>
<evidence type="ECO:0000256" key="9">
    <source>
        <dbReference type="ARBA" id="ARBA00023012"/>
    </source>
</evidence>
<dbReference type="InterPro" id="IPR003594">
    <property type="entry name" value="HATPase_dom"/>
</dbReference>
<proteinExistence type="predicted"/>
<feature type="domain" description="Histidine kinase" evidence="12">
    <location>
        <begin position="443"/>
        <end position="638"/>
    </location>
</feature>
<dbReference type="EC" id="2.7.13.3" evidence="3"/>
<protein>
    <recommendedName>
        <fullName evidence="3">histidine kinase</fullName>
        <ecNumber evidence="3">2.7.13.3</ecNumber>
    </recommendedName>
</protein>
<dbReference type="SUPFAM" id="SSF55781">
    <property type="entry name" value="GAF domain-like"/>
    <property type="match status" value="1"/>
</dbReference>
<dbReference type="AlphaFoldDB" id="A0A953I4I3"/>
<dbReference type="SUPFAM" id="SSF55874">
    <property type="entry name" value="ATPase domain of HSP90 chaperone/DNA topoisomerase II/histidine kinase"/>
    <property type="match status" value="1"/>
</dbReference>
<keyword evidence="6 11" id="KW-0812">Transmembrane</keyword>